<protein>
    <recommendedName>
        <fullName evidence="4">Cytochrome c domain-containing protein</fullName>
    </recommendedName>
</protein>
<organism evidence="2 3">
    <name type="scientific">Geobacter argillaceus</name>
    <dbReference type="NCBI Taxonomy" id="345631"/>
    <lineage>
        <taxon>Bacteria</taxon>
        <taxon>Pseudomonadati</taxon>
        <taxon>Thermodesulfobacteriota</taxon>
        <taxon>Desulfuromonadia</taxon>
        <taxon>Geobacterales</taxon>
        <taxon>Geobacteraceae</taxon>
        <taxon>Geobacter</taxon>
    </lineage>
</organism>
<name>A0A562WQ31_9BACT</name>
<dbReference type="EMBL" id="VLLN01000004">
    <property type="protein sequence ID" value="TWJ32440.1"/>
    <property type="molecule type" value="Genomic_DNA"/>
</dbReference>
<evidence type="ECO:0000256" key="1">
    <source>
        <dbReference type="SAM" id="MobiDB-lite"/>
    </source>
</evidence>
<feature type="compositionally biased region" description="Basic residues" evidence="1">
    <location>
        <begin position="190"/>
        <end position="204"/>
    </location>
</feature>
<sequence length="263" mass="29159">MQCAIRIGNFALQGTLMPLKRGTMRKNMTGWLILLAILATFCSAGTASAMSAFSRKYKMQCDGCHTSKLPQLNEFGIEFYKNGFVLSKQSDVTKAGAGEGGIGGKEKTLVQAESKAPAKGSDINNLTGDEGEEGEPPPKKEIPPTVVYRSKSHDGTVFFTDTPERRTDFSWQQDNGEKEPAETGTEKIRQPKKKKTAASRHQAARRSNETGAVKVVEKERYRSYEQCMERQLIGAEQPDSSRDMMDLMITAERKCAGYSLERR</sequence>
<feature type="compositionally biased region" description="Basic and acidic residues" evidence="1">
    <location>
        <begin position="175"/>
        <end position="189"/>
    </location>
</feature>
<gene>
    <name evidence="2" type="ORF">JN12_00880</name>
</gene>
<proteinExistence type="predicted"/>
<dbReference type="AlphaFoldDB" id="A0A562WQ31"/>
<evidence type="ECO:0008006" key="4">
    <source>
        <dbReference type="Google" id="ProtNLM"/>
    </source>
</evidence>
<evidence type="ECO:0000313" key="2">
    <source>
        <dbReference type="EMBL" id="TWJ32440.1"/>
    </source>
</evidence>
<evidence type="ECO:0000313" key="3">
    <source>
        <dbReference type="Proteomes" id="UP000319449"/>
    </source>
</evidence>
<reference evidence="2 3" key="1">
    <citation type="submission" date="2019-07" db="EMBL/GenBank/DDBJ databases">
        <title>Genomic Encyclopedia of Archaeal and Bacterial Type Strains, Phase II (KMG-II): from individual species to whole genera.</title>
        <authorList>
            <person name="Goeker M."/>
        </authorList>
    </citation>
    <scope>NUCLEOTIDE SEQUENCE [LARGE SCALE GENOMIC DNA]</scope>
    <source>
        <strain evidence="2 3">ATCC BAA-1139</strain>
    </source>
</reference>
<keyword evidence="3" id="KW-1185">Reference proteome</keyword>
<feature type="region of interest" description="Disordered" evidence="1">
    <location>
        <begin position="95"/>
        <end position="211"/>
    </location>
</feature>
<accession>A0A562WQ31</accession>
<dbReference type="Proteomes" id="UP000319449">
    <property type="component" value="Unassembled WGS sequence"/>
</dbReference>
<comment type="caution">
    <text evidence="2">The sequence shown here is derived from an EMBL/GenBank/DDBJ whole genome shotgun (WGS) entry which is preliminary data.</text>
</comment>